<evidence type="ECO:0000313" key="2">
    <source>
        <dbReference type="EMBL" id="RIA92108.1"/>
    </source>
</evidence>
<dbReference type="OrthoDB" id="2425129at2759"/>
<keyword evidence="3" id="KW-1185">Reference proteome</keyword>
<evidence type="ECO:0000313" key="3">
    <source>
        <dbReference type="Proteomes" id="UP000265703"/>
    </source>
</evidence>
<organism evidence="2 3">
    <name type="scientific">Glomus cerebriforme</name>
    <dbReference type="NCBI Taxonomy" id="658196"/>
    <lineage>
        <taxon>Eukaryota</taxon>
        <taxon>Fungi</taxon>
        <taxon>Fungi incertae sedis</taxon>
        <taxon>Mucoromycota</taxon>
        <taxon>Glomeromycotina</taxon>
        <taxon>Glomeromycetes</taxon>
        <taxon>Glomerales</taxon>
        <taxon>Glomeraceae</taxon>
        <taxon>Glomus</taxon>
    </lineage>
</organism>
<dbReference type="Proteomes" id="UP000265703">
    <property type="component" value="Unassembled WGS sequence"/>
</dbReference>
<comment type="caution">
    <text evidence="2">The sequence shown here is derived from an EMBL/GenBank/DDBJ whole genome shotgun (WGS) entry which is preliminary data.</text>
</comment>
<evidence type="ECO:0000256" key="1">
    <source>
        <dbReference type="SAM" id="MobiDB-lite"/>
    </source>
</evidence>
<reference evidence="2 3" key="1">
    <citation type="submission" date="2018-06" db="EMBL/GenBank/DDBJ databases">
        <title>Comparative genomics reveals the genomic features of Rhizophagus irregularis, R. cerebriforme, R. diaphanum and Gigaspora rosea, and their symbiotic lifestyle signature.</title>
        <authorList>
            <person name="Morin E."/>
            <person name="San Clemente H."/>
            <person name="Chen E.C.H."/>
            <person name="De La Providencia I."/>
            <person name="Hainaut M."/>
            <person name="Kuo A."/>
            <person name="Kohler A."/>
            <person name="Murat C."/>
            <person name="Tang N."/>
            <person name="Roy S."/>
            <person name="Loubradou J."/>
            <person name="Henrissat B."/>
            <person name="Grigoriev I.V."/>
            <person name="Corradi N."/>
            <person name="Roux C."/>
            <person name="Martin F.M."/>
        </authorList>
    </citation>
    <scope>NUCLEOTIDE SEQUENCE [LARGE SCALE GENOMIC DNA]</scope>
    <source>
        <strain evidence="2 3">DAOM 227022</strain>
    </source>
</reference>
<feature type="region of interest" description="Disordered" evidence="1">
    <location>
        <begin position="142"/>
        <end position="161"/>
    </location>
</feature>
<proteinExistence type="predicted"/>
<gene>
    <name evidence="2" type="ORF">C1645_821189</name>
</gene>
<accession>A0A397T1B2</accession>
<dbReference type="AlphaFoldDB" id="A0A397T1B2"/>
<sequence length="391" mass="44753">MIFVTDVLIWFTKNVFNTGSAFHSRNKNEAILGSLIVYLILQYLANAVTGHAIYVPGEVYLKVSVNQRLLRRDLKPVDDRPLGMKVDSFFESSGEKDLELCMIELSEGLLVQIWGGLDDSIRVLEQLKKSHRKNSALCSQNSSLKKHIGDAKNSPQKPKEKNSRIISLLMIHDDDYNYSDYEEPPSSSPSNWKILEENPKILSKNGYIIIYEKLYENDKVHGFPTNYIYCSVCDFLVFIPGTFYSARRYHDSHLKRCISGNTISNEHARRNEILKSIDTREFQIWQYKQYILQEEAKINHLHLELFSQSTSHSEKDKLVSISYNHDGNFTASYKNYAQSKTTIAKNTMPSTPKFESACNSNAKQKMVSPISHYVLNQKSEVLNGPTPPPLP</sequence>
<protein>
    <submittedName>
        <fullName evidence="2">Uncharacterized protein</fullName>
    </submittedName>
</protein>
<name>A0A397T1B2_9GLOM</name>
<dbReference type="EMBL" id="QKYT01000135">
    <property type="protein sequence ID" value="RIA92108.1"/>
    <property type="molecule type" value="Genomic_DNA"/>
</dbReference>